<keyword evidence="2" id="KW-1185">Reference proteome</keyword>
<dbReference type="AlphaFoldDB" id="A0AAE3R4D7"/>
<accession>A0AAE3R4D7</accession>
<dbReference type="InterPro" id="IPR029074">
    <property type="entry name" value="Imm49"/>
</dbReference>
<comment type="caution">
    <text evidence="1">The sequence shown here is derived from an EMBL/GenBank/DDBJ whole genome shotgun (WGS) entry which is preliminary data.</text>
</comment>
<protein>
    <submittedName>
        <fullName evidence="1">Imm49 family immunity protein</fullName>
    </submittedName>
</protein>
<gene>
    <name evidence="1" type="ORF">QNI22_11050</name>
</gene>
<organism evidence="1 2">
    <name type="scientific">Xanthocytophaga agilis</name>
    <dbReference type="NCBI Taxonomy" id="3048010"/>
    <lineage>
        <taxon>Bacteria</taxon>
        <taxon>Pseudomonadati</taxon>
        <taxon>Bacteroidota</taxon>
        <taxon>Cytophagia</taxon>
        <taxon>Cytophagales</taxon>
        <taxon>Rhodocytophagaceae</taxon>
        <taxon>Xanthocytophaga</taxon>
    </lineage>
</organism>
<sequence>MNVIWHESSSTIPKEERASIFSQRVLSELQYIIKLKDNVRAYSIDGVARSYWRNIGYSARYSSSNFVYNYIYYTNQLIRAWFTYTMNDEKPVTIQIADRQIETTGKFSNRDIGVYEVLEGIWTASVMRDKDALAFYAQIPLEFTERVQGMEDILYECMLLFYQVLIRGTDNPNEAADIHNRLIELLDWDQYRQYIDDKFSEYEFQYMFKYRSWVVRYIFLPVLKIYYAVLAKKQEEYESAVYNALLQWKEYYTLTYTDTGNEKRDHSTEPNGFIALPILAACAYAYDRGMSLQTVSSDYIPEWLIKGDFTGLELLVKD</sequence>
<dbReference type="EMBL" id="JASJOU010000003">
    <property type="protein sequence ID" value="MDJ1501190.1"/>
    <property type="molecule type" value="Genomic_DNA"/>
</dbReference>
<evidence type="ECO:0000313" key="2">
    <source>
        <dbReference type="Proteomes" id="UP001232063"/>
    </source>
</evidence>
<reference evidence="1" key="1">
    <citation type="submission" date="2023-05" db="EMBL/GenBank/DDBJ databases">
        <authorList>
            <person name="Zhang X."/>
        </authorList>
    </citation>
    <scope>NUCLEOTIDE SEQUENCE</scope>
    <source>
        <strain evidence="1">BD1B2-1</strain>
    </source>
</reference>
<dbReference type="Pfam" id="PF15575">
    <property type="entry name" value="Imm49"/>
    <property type="match status" value="1"/>
</dbReference>
<dbReference type="Proteomes" id="UP001232063">
    <property type="component" value="Unassembled WGS sequence"/>
</dbReference>
<proteinExistence type="predicted"/>
<dbReference type="RefSeq" id="WP_314510684.1">
    <property type="nucleotide sequence ID" value="NZ_JASJOU010000003.1"/>
</dbReference>
<name>A0AAE3R4D7_9BACT</name>
<evidence type="ECO:0000313" key="1">
    <source>
        <dbReference type="EMBL" id="MDJ1501190.1"/>
    </source>
</evidence>